<keyword evidence="3" id="KW-1185">Reference proteome</keyword>
<feature type="signal peptide" evidence="1">
    <location>
        <begin position="1"/>
        <end position="22"/>
    </location>
</feature>
<dbReference type="Proteomes" id="UP000244446">
    <property type="component" value="Unassembled WGS sequence"/>
</dbReference>
<evidence type="ECO:0008006" key="4">
    <source>
        <dbReference type="Google" id="ProtNLM"/>
    </source>
</evidence>
<accession>A0A2T7G7Q5</accession>
<evidence type="ECO:0000313" key="3">
    <source>
        <dbReference type="Proteomes" id="UP000244446"/>
    </source>
</evidence>
<feature type="chain" id="PRO_5015421628" description="Lipoprotein" evidence="1">
    <location>
        <begin position="23"/>
        <end position="166"/>
    </location>
</feature>
<dbReference type="RefSeq" id="WP_108691928.1">
    <property type="nucleotide sequence ID" value="NZ_QCYH01000004.1"/>
</dbReference>
<protein>
    <recommendedName>
        <fullName evidence="4">Lipoprotein</fullName>
    </recommendedName>
</protein>
<organism evidence="2 3">
    <name type="scientific">Pelagivirga sediminicola</name>
    <dbReference type="NCBI Taxonomy" id="2170575"/>
    <lineage>
        <taxon>Bacteria</taxon>
        <taxon>Pseudomonadati</taxon>
        <taxon>Pseudomonadota</taxon>
        <taxon>Alphaproteobacteria</taxon>
        <taxon>Rhodobacterales</taxon>
        <taxon>Paracoccaceae</taxon>
        <taxon>Pelagivirga</taxon>
    </lineage>
</organism>
<keyword evidence="1" id="KW-0732">Signal</keyword>
<evidence type="ECO:0000256" key="1">
    <source>
        <dbReference type="SAM" id="SignalP"/>
    </source>
</evidence>
<comment type="caution">
    <text evidence="2">The sequence shown here is derived from an EMBL/GenBank/DDBJ whole genome shotgun (WGS) entry which is preliminary data.</text>
</comment>
<dbReference type="OrthoDB" id="8451541at2"/>
<proteinExistence type="predicted"/>
<dbReference type="PROSITE" id="PS51257">
    <property type="entry name" value="PROKAR_LIPOPROTEIN"/>
    <property type="match status" value="1"/>
</dbReference>
<reference evidence="2 3" key="1">
    <citation type="submission" date="2018-04" db="EMBL/GenBank/DDBJ databases">
        <title>Pelagivirga bohaiensis gen. nov., sp. nov., a bacterium isolated from the Bohai Sea.</title>
        <authorList>
            <person name="Ji X."/>
        </authorList>
    </citation>
    <scope>NUCLEOTIDE SEQUENCE [LARGE SCALE GENOMIC DNA]</scope>
    <source>
        <strain evidence="2 3">BH-SD19</strain>
    </source>
</reference>
<dbReference type="AlphaFoldDB" id="A0A2T7G7Q5"/>
<gene>
    <name evidence="2" type="ORF">DC366_09300</name>
</gene>
<name>A0A2T7G7Q5_9RHOB</name>
<sequence length="166" mass="17685">MMRLAYGALAALCLTGPTAALSCLPHDVAATFQRIEKSEDIYMAVHGTLDFDAGLLPQTDWADQRATPPETRIPARLVGRGLGKDGFTHPVDIPVTLRVLCLGPWCASPPAGADVMAFVQKDANDHVVSVDACGGDAFFQPSPETLSRVQDCFEGRACASEQNGQQ</sequence>
<dbReference type="EMBL" id="QCYH01000004">
    <property type="protein sequence ID" value="PVA10417.1"/>
    <property type="molecule type" value="Genomic_DNA"/>
</dbReference>
<evidence type="ECO:0000313" key="2">
    <source>
        <dbReference type="EMBL" id="PVA10417.1"/>
    </source>
</evidence>